<proteinExistence type="predicted"/>
<dbReference type="AlphaFoldDB" id="A0A6I4W477"/>
<evidence type="ECO:0000256" key="1">
    <source>
        <dbReference type="SAM" id="MobiDB-lite"/>
    </source>
</evidence>
<feature type="compositionally biased region" description="Basic and acidic residues" evidence="1">
    <location>
        <begin position="92"/>
        <end position="102"/>
    </location>
</feature>
<reference evidence="3 4" key="1">
    <citation type="submission" date="2019-12" db="EMBL/GenBank/DDBJ databases">
        <title>Nocardia macrotermitis sp. nov. and Nocardia aurantia sp. nov., isolated from the gut of the fungus growing-termite Macrotermes natalensis.</title>
        <authorList>
            <person name="Christine B."/>
            <person name="Rene B."/>
        </authorList>
    </citation>
    <scope>NUCLEOTIDE SEQUENCE [LARGE SCALE GENOMIC DNA]</scope>
    <source>
        <strain evidence="3 4">DSM 102126</strain>
    </source>
</reference>
<dbReference type="OrthoDB" id="122286at2"/>
<accession>A0A6I4W477</accession>
<dbReference type="InterPro" id="IPR036390">
    <property type="entry name" value="WH_DNA-bd_sf"/>
</dbReference>
<name>A0A6I4W477_9ACTN</name>
<dbReference type="EMBL" id="WUTW01000001">
    <property type="protein sequence ID" value="MXQ63225.1"/>
    <property type="molecule type" value="Genomic_DNA"/>
</dbReference>
<evidence type="ECO:0000259" key="2">
    <source>
        <dbReference type="Pfam" id="PF03551"/>
    </source>
</evidence>
<dbReference type="Pfam" id="PF03551">
    <property type="entry name" value="PadR"/>
    <property type="match status" value="1"/>
</dbReference>
<dbReference type="InterPro" id="IPR036388">
    <property type="entry name" value="WH-like_DNA-bd_sf"/>
</dbReference>
<dbReference type="InterPro" id="IPR005149">
    <property type="entry name" value="Tscrpt_reg_PadR_N"/>
</dbReference>
<dbReference type="Gene3D" id="1.10.10.10">
    <property type="entry name" value="Winged helix-like DNA-binding domain superfamily/Winged helix DNA-binding domain"/>
    <property type="match status" value="1"/>
</dbReference>
<comment type="caution">
    <text evidence="3">The sequence shown here is derived from an EMBL/GenBank/DDBJ whole genome shotgun (WGS) entry which is preliminary data.</text>
</comment>
<dbReference type="RefSeq" id="WP_161101417.1">
    <property type="nucleotide sequence ID" value="NZ_JBHLYI010000002.1"/>
</dbReference>
<feature type="region of interest" description="Disordered" evidence="1">
    <location>
        <begin position="92"/>
        <end position="123"/>
    </location>
</feature>
<evidence type="ECO:0000313" key="3">
    <source>
        <dbReference type="EMBL" id="MXQ63225.1"/>
    </source>
</evidence>
<feature type="domain" description="Transcription regulator PadR N-terminal" evidence="2">
    <location>
        <begin position="26"/>
        <end position="85"/>
    </location>
</feature>
<keyword evidence="4" id="KW-1185">Reference proteome</keyword>
<protein>
    <submittedName>
        <fullName evidence="3">PadR family transcriptional regulator</fullName>
    </submittedName>
</protein>
<evidence type="ECO:0000313" key="4">
    <source>
        <dbReference type="Proteomes" id="UP000431901"/>
    </source>
</evidence>
<organism evidence="3 4">
    <name type="scientific">Actinomadura rayongensis</name>
    <dbReference type="NCBI Taxonomy" id="1429076"/>
    <lineage>
        <taxon>Bacteria</taxon>
        <taxon>Bacillati</taxon>
        <taxon>Actinomycetota</taxon>
        <taxon>Actinomycetes</taxon>
        <taxon>Streptosporangiales</taxon>
        <taxon>Thermomonosporaceae</taxon>
        <taxon>Actinomadura</taxon>
    </lineage>
</organism>
<gene>
    <name evidence="3" type="ORF">GQ466_04180</name>
</gene>
<dbReference type="SUPFAM" id="SSF46785">
    <property type="entry name" value="Winged helix' DNA-binding domain"/>
    <property type="match status" value="1"/>
</dbReference>
<dbReference type="Proteomes" id="UP000431901">
    <property type="component" value="Unassembled WGS sequence"/>
</dbReference>
<sequence length="139" mass="15655">MSGVQRVTGPLLDVLEVLVEVHRQGGEVHGWDLMKTTRRAGPTVYRVLDRLEDAGWVAARWEDAAPDPSRPRRRFYRLNPDGLAAARTLLAERRPAALDRTPRPSRPAPGTTFRRLFRPRPASGTLFRLLRPRPAGDTT</sequence>